<evidence type="ECO:0000313" key="3">
    <source>
        <dbReference type="EMBL" id="GIL56665.1"/>
    </source>
</evidence>
<evidence type="ECO:0000313" key="4">
    <source>
        <dbReference type="Proteomes" id="UP000747399"/>
    </source>
</evidence>
<dbReference type="InterPro" id="IPR001179">
    <property type="entry name" value="PPIase_FKBP_dom"/>
</dbReference>
<keyword evidence="4" id="KW-1185">Reference proteome</keyword>
<dbReference type="EMBL" id="BNCO01000025">
    <property type="protein sequence ID" value="GIL56665.1"/>
    <property type="molecule type" value="Genomic_DNA"/>
</dbReference>
<name>A0A8J4BA20_9CHLO</name>
<dbReference type="EC" id="5.2.1.8" evidence="1"/>
<sequence>MTTSVLRDARQLHFTRTGTCPSTARVRIAHFPACLPNRHATLHTNACSMERKYFEDHIVKVEKDCSGNCTCILSRRNLVATVLAFATGLADKDAVADASTIDILEDYTGIGSHGARRGDLLLFHYVGRLETNGQVFDSTRGGLTYRDGGPGVLRPAAIALGSGPVPGVCEGLQQALTGMTVGGRRTVRVPPALGFGSQTVLAPYGVVPANSTLLYEVELLRLSAVGPDQLTKGISKCGAGGANQQAENCANISYAEFL</sequence>
<dbReference type="AlphaFoldDB" id="A0A8J4BA20"/>
<feature type="domain" description="PPIase FKBP-type" evidence="2">
    <location>
        <begin position="118"/>
        <end position="223"/>
    </location>
</feature>
<dbReference type="Pfam" id="PF00254">
    <property type="entry name" value="FKBP_C"/>
    <property type="match status" value="1"/>
</dbReference>
<keyword evidence="1" id="KW-0697">Rotamase</keyword>
<dbReference type="PROSITE" id="PS50059">
    <property type="entry name" value="FKBP_PPIASE"/>
    <property type="match status" value="1"/>
</dbReference>
<dbReference type="GO" id="GO:0003755">
    <property type="term" value="F:peptidyl-prolyl cis-trans isomerase activity"/>
    <property type="evidence" value="ECO:0007669"/>
    <property type="project" value="UniProtKB-KW"/>
</dbReference>
<proteinExistence type="predicted"/>
<dbReference type="PANTHER" id="PTHR47598">
    <property type="entry name" value="PEPTIDYL-PROLYL CIS-TRANS ISOMERASE FKBP17-2, CHLOROPLASTIC"/>
    <property type="match status" value="1"/>
</dbReference>
<accession>A0A8J4BA20</accession>
<dbReference type="Proteomes" id="UP000747399">
    <property type="component" value="Unassembled WGS sequence"/>
</dbReference>
<dbReference type="PANTHER" id="PTHR47598:SF1">
    <property type="entry name" value="PEPTIDYL-PROLYL CIS-TRANS ISOMERASE FKBP17-2, CHLOROPLASTIC"/>
    <property type="match status" value="1"/>
</dbReference>
<dbReference type="InterPro" id="IPR046357">
    <property type="entry name" value="PPIase_dom_sf"/>
</dbReference>
<dbReference type="InterPro" id="IPR053111">
    <property type="entry name" value="Chloro_FKBP-type_PPIase"/>
</dbReference>
<dbReference type="GO" id="GO:0009507">
    <property type="term" value="C:chloroplast"/>
    <property type="evidence" value="ECO:0007669"/>
    <property type="project" value="TreeGrafter"/>
</dbReference>
<reference evidence="3" key="1">
    <citation type="journal article" date="2021" name="Proc. Natl. Acad. Sci. U.S.A.">
        <title>Three genomes in the algal genus Volvox reveal the fate of a haploid sex-determining region after a transition to homothallism.</title>
        <authorList>
            <person name="Yamamoto K."/>
            <person name="Hamaji T."/>
            <person name="Kawai-Toyooka H."/>
            <person name="Matsuzaki R."/>
            <person name="Takahashi F."/>
            <person name="Nishimura Y."/>
            <person name="Kawachi M."/>
            <person name="Noguchi H."/>
            <person name="Minakuchi Y."/>
            <person name="Umen J.G."/>
            <person name="Toyoda A."/>
            <person name="Nozaki H."/>
        </authorList>
    </citation>
    <scope>NUCLEOTIDE SEQUENCE</scope>
    <source>
        <strain evidence="3">NIES-3780</strain>
    </source>
</reference>
<comment type="catalytic activity">
    <reaction evidence="1">
        <text>[protein]-peptidylproline (omega=180) = [protein]-peptidylproline (omega=0)</text>
        <dbReference type="Rhea" id="RHEA:16237"/>
        <dbReference type="Rhea" id="RHEA-COMP:10747"/>
        <dbReference type="Rhea" id="RHEA-COMP:10748"/>
        <dbReference type="ChEBI" id="CHEBI:83833"/>
        <dbReference type="ChEBI" id="CHEBI:83834"/>
        <dbReference type="EC" id="5.2.1.8"/>
    </reaction>
</comment>
<keyword evidence="1" id="KW-0413">Isomerase</keyword>
<protein>
    <recommendedName>
        <fullName evidence="1">peptidylprolyl isomerase</fullName>
        <ecNumber evidence="1">5.2.1.8</ecNumber>
    </recommendedName>
</protein>
<gene>
    <name evidence="3" type="ORF">Vafri_11997</name>
</gene>
<evidence type="ECO:0000259" key="2">
    <source>
        <dbReference type="PROSITE" id="PS50059"/>
    </source>
</evidence>
<dbReference type="SUPFAM" id="SSF54534">
    <property type="entry name" value="FKBP-like"/>
    <property type="match status" value="1"/>
</dbReference>
<dbReference type="Gene3D" id="3.10.50.40">
    <property type="match status" value="1"/>
</dbReference>
<organism evidence="3 4">
    <name type="scientific">Volvox africanus</name>
    <dbReference type="NCBI Taxonomy" id="51714"/>
    <lineage>
        <taxon>Eukaryota</taxon>
        <taxon>Viridiplantae</taxon>
        <taxon>Chlorophyta</taxon>
        <taxon>core chlorophytes</taxon>
        <taxon>Chlorophyceae</taxon>
        <taxon>CS clade</taxon>
        <taxon>Chlamydomonadales</taxon>
        <taxon>Volvocaceae</taxon>
        <taxon>Volvox</taxon>
    </lineage>
</organism>
<comment type="caution">
    <text evidence="3">The sequence shown here is derived from an EMBL/GenBank/DDBJ whole genome shotgun (WGS) entry which is preliminary data.</text>
</comment>
<evidence type="ECO:0000256" key="1">
    <source>
        <dbReference type="PROSITE-ProRule" id="PRU00277"/>
    </source>
</evidence>